<keyword evidence="3" id="KW-0732">Signal</keyword>
<comment type="similarity">
    <text evidence="1">Belongs to the peptidase C1 family.</text>
</comment>
<keyword evidence="6" id="KW-0865">Zymogen</keyword>
<dbReference type="OMA" id="TGIYVHL"/>
<dbReference type="FunFam" id="3.90.70.10:FF:000031">
    <property type="entry name" value="Cathepsin B"/>
    <property type="match status" value="1"/>
</dbReference>
<proteinExistence type="inferred from homology"/>
<dbReference type="InterPro" id="IPR000668">
    <property type="entry name" value="Peptidase_C1A_C"/>
</dbReference>
<accession>A8WPK1</accession>
<dbReference type="CDD" id="cd02620">
    <property type="entry name" value="Peptidase_C1A_CathepsinB"/>
    <property type="match status" value="1"/>
</dbReference>
<dbReference type="AlphaFoldDB" id="A8WPK1"/>
<protein>
    <submittedName>
        <fullName evidence="9">Protein CBG01102</fullName>
    </submittedName>
</protein>
<evidence type="ECO:0000256" key="7">
    <source>
        <dbReference type="ARBA" id="ARBA00023157"/>
    </source>
</evidence>
<keyword evidence="5" id="KW-0788">Thiol protease</keyword>
<dbReference type="InterPro" id="IPR038765">
    <property type="entry name" value="Papain-like_cys_pep_sf"/>
</dbReference>
<dbReference type="InterPro" id="IPR013128">
    <property type="entry name" value="Peptidase_C1A"/>
</dbReference>
<evidence type="ECO:0000256" key="4">
    <source>
        <dbReference type="ARBA" id="ARBA00022801"/>
    </source>
</evidence>
<dbReference type="SMART" id="SM00645">
    <property type="entry name" value="Pept_C1"/>
    <property type="match status" value="1"/>
</dbReference>
<dbReference type="WormBase" id="CBG01102">
    <property type="protein sequence ID" value="CBP40053"/>
    <property type="gene ID" value="WBGene00024382"/>
    <property type="gene designation" value="Cbr-cpr-8"/>
</dbReference>
<sequence length="399" mass="44996">MIPYGEPRFHTIMVPYRVLCYHIVNVLLWYHKVRLWCTVKRIYTMTLKLILWYPHDSMDHGTECYTIVPYSLLTHHCTITYDSTKIINYVNSQKSLWTAGNPKISKDYMLKTLTTDPETVGFRNLGPTFYSKNIFSPENLDDSNFFDARERWPECSSIPIINDISDCKSSWAFSAAESMSDRLCINSGGMINTVLSAQELLSCCTGVFSCGEGCAGGNVFKAWQYWQKHGLPTGGSYESQFGCKPYSISPCDTVIGNITFPGCLNSTVQTPSCEKKCKSGYPVELDKDRHYGVSVDQLPNRQIEIQSDVMLNGPISATMEVYDDFLQYTTGIYVHLTGNKQGHLSVRILGWGMYEGVPYWLLANSWGKQWGENGTFRVLRGVNECGLEANCVSGMPRLG</sequence>
<reference evidence="9 10" key="1">
    <citation type="journal article" date="2003" name="PLoS Biol.">
        <title>The genome sequence of Caenorhabditis briggsae: a platform for comparative genomics.</title>
        <authorList>
            <person name="Stein L.D."/>
            <person name="Bao Z."/>
            <person name="Blasiar D."/>
            <person name="Blumenthal T."/>
            <person name="Brent M.R."/>
            <person name="Chen N."/>
            <person name="Chinwalla A."/>
            <person name="Clarke L."/>
            <person name="Clee C."/>
            <person name="Coghlan A."/>
            <person name="Coulson A."/>
            <person name="D'Eustachio P."/>
            <person name="Fitch D.H."/>
            <person name="Fulton L.A."/>
            <person name="Fulton R.E."/>
            <person name="Griffiths-Jones S."/>
            <person name="Harris T.W."/>
            <person name="Hillier L.W."/>
            <person name="Kamath R."/>
            <person name="Kuwabara P.E."/>
            <person name="Mardis E.R."/>
            <person name="Marra M.A."/>
            <person name="Miner T.L."/>
            <person name="Minx P."/>
            <person name="Mullikin J.C."/>
            <person name="Plumb R.W."/>
            <person name="Rogers J."/>
            <person name="Schein J.E."/>
            <person name="Sohrmann M."/>
            <person name="Spieth J."/>
            <person name="Stajich J.E."/>
            <person name="Wei C."/>
            <person name="Willey D."/>
            <person name="Wilson R.K."/>
            <person name="Durbin R."/>
            <person name="Waterston R.H."/>
        </authorList>
    </citation>
    <scope>NUCLEOTIDE SEQUENCE [LARGE SCALE GENOMIC DNA]</scope>
    <source>
        <strain evidence="9 10">AF16</strain>
    </source>
</reference>
<dbReference type="SUPFAM" id="SSF54001">
    <property type="entry name" value="Cysteine proteinases"/>
    <property type="match status" value="1"/>
</dbReference>
<keyword evidence="4" id="KW-0378">Hydrolase</keyword>
<dbReference type="GO" id="GO:0006508">
    <property type="term" value="P:proteolysis"/>
    <property type="evidence" value="ECO:0007669"/>
    <property type="project" value="UniProtKB-KW"/>
</dbReference>
<dbReference type="GO" id="GO:0008234">
    <property type="term" value="F:cysteine-type peptidase activity"/>
    <property type="evidence" value="ECO:0007669"/>
    <property type="project" value="UniProtKB-KW"/>
</dbReference>
<dbReference type="HOGENOM" id="CLU_012184_3_3_1"/>
<dbReference type="eggNOG" id="KOG1543">
    <property type="taxonomic scope" value="Eukaryota"/>
</dbReference>
<keyword evidence="2" id="KW-0645">Protease</keyword>
<dbReference type="GO" id="GO:0005764">
    <property type="term" value="C:lysosome"/>
    <property type="evidence" value="ECO:0000318"/>
    <property type="project" value="GO_Central"/>
</dbReference>
<evidence type="ECO:0000256" key="1">
    <source>
        <dbReference type="ARBA" id="ARBA00008455"/>
    </source>
</evidence>
<dbReference type="EMBL" id="HE601256">
    <property type="protein sequence ID" value="CAP22408.2"/>
    <property type="molecule type" value="Genomic_DNA"/>
</dbReference>
<evidence type="ECO:0000313" key="10">
    <source>
        <dbReference type="Proteomes" id="UP000008549"/>
    </source>
</evidence>
<feature type="domain" description="Peptidase C1A papain C-terminal" evidence="8">
    <location>
        <begin position="142"/>
        <end position="395"/>
    </location>
</feature>
<evidence type="ECO:0000313" key="11">
    <source>
        <dbReference type="WormBase" id="CBG01102"/>
    </source>
</evidence>
<name>A8WPK1_CAEBR</name>
<evidence type="ECO:0000313" key="9">
    <source>
        <dbReference type="EMBL" id="CAP22408.2"/>
    </source>
</evidence>
<dbReference type="PANTHER" id="PTHR12411">
    <property type="entry name" value="CYSTEINE PROTEASE FAMILY C1-RELATED"/>
    <property type="match status" value="1"/>
</dbReference>
<dbReference type="Proteomes" id="UP000008549">
    <property type="component" value="Unassembled WGS sequence"/>
</dbReference>
<keyword evidence="10" id="KW-1185">Reference proteome</keyword>
<dbReference type="Gene3D" id="3.90.70.10">
    <property type="entry name" value="Cysteine proteinases"/>
    <property type="match status" value="1"/>
</dbReference>
<reference evidence="9 10" key="2">
    <citation type="journal article" date="2011" name="PLoS Genet.">
        <title>Caenorhabditis briggsae recombinant inbred line genotypes reveal inter-strain incompatibility and the evolution of recombination.</title>
        <authorList>
            <person name="Ross J.A."/>
            <person name="Koboldt D.C."/>
            <person name="Staisch J.E."/>
            <person name="Chamberlin H.M."/>
            <person name="Gupta B.P."/>
            <person name="Miller R.D."/>
            <person name="Baird S.E."/>
            <person name="Haag E.S."/>
        </authorList>
    </citation>
    <scope>NUCLEOTIDE SEQUENCE [LARGE SCALE GENOMIC DNA]</scope>
    <source>
        <strain evidence="9 10">AF16</strain>
    </source>
</reference>
<dbReference type="FunCoup" id="A8WPK1">
    <property type="interactions" value="166"/>
</dbReference>
<dbReference type="InParanoid" id="A8WPK1"/>
<evidence type="ECO:0000256" key="3">
    <source>
        <dbReference type="ARBA" id="ARBA00022729"/>
    </source>
</evidence>
<evidence type="ECO:0000259" key="8">
    <source>
        <dbReference type="SMART" id="SM00645"/>
    </source>
</evidence>
<dbReference type="STRING" id="6238.A8WPK1"/>
<organism evidence="9 10">
    <name type="scientific">Caenorhabditis briggsae</name>
    <dbReference type="NCBI Taxonomy" id="6238"/>
    <lineage>
        <taxon>Eukaryota</taxon>
        <taxon>Metazoa</taxon>
        <taxon>Ecdysozoa</taxon>
        <taxon>Nematoda</taxon>
        <taxon>Chromadorea</taxon>
        <taxon>Rhabditida</taxon>
        <taxon>Rhabditina</taxon>
        <taxon>Rhabditomorpha</taxon>
        <taxon>Rhabditoidea</taxon>
        <taxon>Rhabditidae</taxon>
        <taxon>Peloderinae</taxon>
        <taxon>Caenorhabditis</taxon>
    </lineage>
</organism>
<evidence type="ECO:0000256" key="5">
    <source>
        <dbReference type="ARBA" id="ARBA00022807"/>
    </source>
</evidence>
<gene>
    <name evidence="11" type="primary">cpr-8</name>
    <name evidence="9 11" type="ORF">CBG01102</name>
    <name evidence="9" type="ORF">CBG_01102</name>
</gene>
<dbReference type="GO" id="GO:0005615">
    <property type="term" value="C:extracellular space"/>
    <property type="evidence" value="ECO:0000318"/>
    <property type="project" value="GO_Central"/>
</dbReference>
<keyword evidence="7" id="KW-1015">Disulfide bond</keyword>
<dbReference type="Pfam" id="PF00112">
    <property type="entry name" value="Peptidase_C1"/>
    <property type="match status" value="1"/>
</dbReference>
<evidence type="ECO:0000256" key="6">
    <source>
        <dbReference type="ARBA" id="ARBA00023145"/>
    </source>
</evidence>
<evidence type="ECO:0000256" key="2">
    <source>
        <dbReference type="ARBA" id="ARBA00022670"/>
    </source>
</evidence>